<evidence type="ECO:0000256" key="1">
    <source>
        <dbReference type="ARBA" id="ARBA00001709"/>
    </source>
</evidence>
<evidence type="ECO:0000313" key="6">
    <source>
        <dbReference type="Proteomes" id="UP000198304"/>
    </source>
</evidence>
<dbReference type="GO" id="GO:0006574">
    <property type="term" value="P:L-valine catabolic process"/>
    <property type="evidence" value="ECO:0007669"/>
    <property type="project" value="TreeGrafter"/>
</dbReference>
<dbReference type="Gene3D" id="3.90.226.10">
    <property type="entry name" value="2-enoyl-CoA Hydratase, Chain A, domain 1"/>
    <property type="match status" value="1"/>
</dbReference>
<keyword evidence="3" id="KW-0378">Hydrolase</keyword>
<dbReference type="CDD" id="cd06558">
    <property type="entry name" value="crotonase-like"/>
    <property type="match status" value="1"/>
</dbReference>
<dbReference type="GO" id="GO:0003860">
    <property type="term" value="F:3-hydroxyisobutyryl-CoA hydrolase activity"/>
    <property type="evidence" value="ECO:0007669"/>
    <property type="project" value="UniProtKB-EC"/>
</dbReference>
<dbReference type="SUPFAM" id="SSF52096">
    <property type="entry name" value="ClpP/crotonase"/>
    <property type="match status" value="1"/>
</dbReference>
<keyword evidence="6" id="KW-1185">Reference proteome</keyword>
<dbReference type="AlphaFoldDB" id="A0A239KPC2"/>
<evidence type="ECO:0000256" key="3">
    <source>
        <dbReference type="ARBA" id="ARBA00022801"/>
    </source>
</evidence>
<dbReference type="GO" id="GO:0016853">
    <property type="term" value="F:isomerase activity"/>
    <property type="evidence" value="ECO:0007669"/>
    <property type="project" value="UniProtKB-KW"/>
</dbReference>
<evidence type="ECO:0000256" key="2">
    <source>
        <dbReference type="ARBA" id="ARBA00011915"/>
    </source>
</evidence>
<protein>
    <recommendedName>
        <fullName evidence="2">3-hydroxyisobutyryl-CoA hydrolase</fullName>
        <ecNumber evidence="2">3.1.2.4</ecNumber>
    </recommendedName>
</protein>
<name>A0A239KPC2_9FIRM</name>
<gene>
    <name evidence="5" type="ORF">SAMN05446037_10511</name>
</gene>
<dbReference type="EC" id="3.1.2.4" evidence="2"/>
<organism evidence="5 6">
    <name type="scientific">Anaerovirgula multivorans</name>
    <dbReference type="NCBI Taxonomy" id="312168"/>
    <lineage>
        <taxon>Bacteria</taxon>
        <taxon>Bacillati</taxon>
        <taxon>Bacillota</taxon>
        <taxon>Clostridia</taxon>
        <taxon>Peptostreptococcales</taxon>
        <taxon>Natronincolaceae</taxon>
        <taxon>Anaerovirgula</taxon>
    </lineage>
</organism>
<evidence type="ECO:0000259" key="4">
    <source>
        <dbReference type="Pfam" id="PF16113"/>
    </source>
</evidence>
<dbReference type="PANTHER" id="PTHR43176:SF3">
    <property type="entry name" value="3-HYDROXYISOBUTYRYL-COA HYDROLASE, MITOCHONDRIAL"/>
    <property type="match status" value="1"/>
</dbReference>
<proteinExistence type="predicted"/>
<dbReference type="PANTHER" id="PTHR43176">
    <property type="entry name" value="3-HYDROXYISOBUTYRYL-COA HYDROLASE-RELATED"/>
    <property type="match status" value="1"/>
</dbReference>
<dbReference type="InterPro" id="IPR045004">
    <property type="entry name" value="ECH_dom"/>
</dbReference>
<keyword evidence="5" id="KW-0413">Isomerase</keyword>
<dbReference type="Pfam" id="PF16113">
    <property type="entry name" value="ECH_2"/>
    <property type="match status" value="1"/>
</dbReference>
<comment type="catalytic activity">
    <reaction evidence="1">
        <text>3-hydroxy-2-methylpropanoyl-CoA + H2O = 3-hydroxy-2-methylpropanoate + CoA + H(+)</text>
        <dbReference type="Rhea" id="RHEA:20888"/>
        <dbReference type="ChEBI" id="CHEBI:11805"/>
        <dbReference type="ChEBI" id="CHEBI:15377"/>
        <dbReference type="ChEBI" id="CHEBI:15378"/>
        <dbReference type="ChEBI" id="CHEBI:57287"/>
        <dbReference type="ChEBI" id="CHEBI:57340"/>
        <dbReference type="EC" id="3.1.2.4"/>
    </reaction>
</comment>
<dbReference type="Proteomes" id="UP000198304">
    <property type="component" value="Unassembled WGS sequence"/>
</dbReference>
<feature type="domain" description="Enoyl-CoA hydratase/isomerase" evidence="4">
    <location>
        <begin position="1"/>
        <end position="316"/>
    </location>
</feature>
<evidence type="ECO:0000313" key="5">
    <source>
        <dbReference type="EMBL" id="SNT20021.1"/>
    </source>
</evidence>
<reference evidence="5 6" key="1">
    <citation type="submission" date="2017-06" db="EMBL/GenBank/DDBJ databases">
        <authorList>
            <person name="Kim H.J."/>
            <person name="Triplett B.A."/>
        </authorList>
    </citation>
    <scope>NUCLEOTIDE SEQUENCE [LARGE SCALE GENOMIC DNA]</scope>
    <source>
        <strain evidence="5 6">SCA</strain>
    </source>
</reference>
<dbReference type="EMBL" id="FZOJ01000051">
    <property type="protein sequence ID" value="SNT20021.1"/>
    <property type="molecule type" value="Genomic_DNA"/>
</dbReference>
<dbReference type="InterPro" id="IPR029045">
    <property type="entry name" value="ClpP/crotonase-like_dom_sf"/>
</dbReference>
<dbReference type="NCBIfam" id="NF004127">
    <property type="entry name" value="PRK05617.1"/>
    <property type="match status" value="1"/>
</dbReference>
<accession>A0A239KPC2</accession>
<sequence>MIETLYEILQEWEKDDQVTFICLEGEGQRAFCAGGDVRALYDLRNSNVEEHAHYFFETEYRMNRMMFTYPKPILVYMNGVVMGGGVGISVGASHRIVTEGTKWAMPEMNIGLYPDVGGSYFLNKMPGEIGRYLALISKTITASDVLYIGAADYYLNSDLWDNLKGVIMQNKWLGTTVKEELHQLILKFNQSMENTSTLATLETTINKHFGFNSMEEIFNSLEKSAEEGDSWAKKTKEILLTKSPTSLKVTLRQLMEGKTKSLVDCFKMELDLSMNFMKSHDFFEGVRAVLVDKDQSPNWHPDTIEKVEEKDVESFFKYQWKDGRNPLEEINKTL</sequence>
<dbReference type="InterPro" id="IPR032259">
    <property type="entry name" value="HIBYL-CoA-H"/>
</dbReference>